<dbReference type="PANTHER" id="PTHR34129:SF1">
    <property type="entry name" value="DUF952 DOMAIN-CONTAINING PROTEIN"/>
    <property type="match status" value="1"/>
</dbReference>
<organism evidence="1 2">
    <name type="scientific">Actinomycetospora flava</name>
    <dbReference type="NCBI Taxonomy" id="3129232"/>
    <lineage>
        <taxon>Bacteria</taxon>
        <taxon>Bacillati</taxon>
        <taxon>Actinomycetota</taxon>
        <taxon>Actinomycetes</taxon>
        <taxon>Pseudonocardiales</taxon>
        <taxon>Pseudonocardiaceae</taxon>
        <taxon>Actinomycetospora</taxon>
    </lineage>
</organism>
<protein>
    <submittedName>
        <fullName evidence="1">DUF952 domain-containing protein</fullName>
    </submittedName>
</protein>
<keyword evidence="2" id="KW-1185">Reference proteome</keyword>
<sequence length="124" mass="13023">MILHLCTRTELAAARLDGARRPPSLDDVGFVHCSDPGTVHLPAGRLFAGRTDVVVLVVDPALLDVPVRWEPGVAAGGGEDPRGPWFPHVYGPLSLDAVVAVHDLVPEPDGSFRPPAAVADPARA</sequence>
<comment type="caution">
    <text evidence="1">The sequence shown here is derived from an EMBL/GenBank/DDBJ whole genome shotgun (WGS) entry which is preliminary data.</text>
</comment>
<dbReference type="Pfam" id="PF06108">
    <property type="entry name" value="DUF952"/>
    <property type="match status" value="1"/>
</dbReference>
<evidence type="ECO:0000313" key="1">
    <source>
        <dbReference type="EMBL" id="MEJ2865637.1"/>
    </source>
</evidence>
<dbReference type="EMBL" id="JBBEGM010000020">
    <property type="protein sequence ID" value="MEJ2865637.1"/>
    <property type="molecule type" value="Genomic_DNA"/>
</dbReference>
<dbReference type="RefSeq" id="WP_337707015.1">
    <property type="nucleotide sequence ID" value="NZ_JBBEGM010000020.1"/>
</dbReference>
<dbReference type="Gene3D" id="3.20.170.20">
    <property type="entry name" value="Protein of unknown function DUF952"/>
    <property type="match status" value="1"/>
</dbReference>
<dbReference type="InterPro" id="IPR009297">
    <property type="entry name" value="DUF952"/>
</dbReference>
<dbReference type="SUPFAM" id="SSF56399">
    <property type="entry name" value="ADP-ribosylation"/>
    <property type="match status" value="1"/>
</dbReference>
<dbReference type="Proteomes" id="UP001369736">
    <property type="component" value="Unassembled WGS sequence"/>
</dbReference>
<accession>A0ABU8ME69</accession>
<proteinExistence type="predicted"/>
<gene>
    <name evidence="1" type="ORF">WCD58_31080</name>
</gene>
<name>A0ABU8ME69_9PSEU</name>
<dbReference type="PANTHER" id="PTHR34129">
    <property type="entry name" value="BLR1139 PROTEIN"/>
    <property type="match status" value="1"/>
</dbReference>
<reference evidence="1 2" key="1">
    <citation type="submission" date="2024-03" db="EMBL/GenBank/DDBJ databases">
        <title>Actinomycetospora sp. OC33-EN07, a novel actinomycete isolated from wild orchid (Aerides multiflora).</title>
        <authorList>
            <person name="Suriyachadkun C."/>
        </authorList>
    </citation>
    <scope>NUCLEOTIDE SEQUENCE [LARGE SCALE GENOMIC DNA]</scope>
    <source>
        <strain evidence="1 2">OC33-EN07</strain>
    </source>
</reference>
<evidence type="ECO:0000313" key="2">
    <source>
        <dbReference type="Proteomes" id="UP001369736"/>
    </source>
</evidence>